<dbReference type="Proteomes" id="UP001597046">
    <property type="component" value="Unassembled WGS sequence"/>
</dbReference>
<keyword evidence="4" id="KW-0378">Hydrolase</keyword>
<sequence>MSQGSGPRSPGRVGRPWWHLSRTGLFFGAAYFLTSMSPSLLPRTWYYQGLISGLCAVAGYALGATVSWLVRTVARLIDLRVTVSGEARHWLLVAAPVFTAVAVLGLTVANVRAQARTAAVVGLAPLDPGDWALALALATVIAVVFIAIARGLRSATHHLAEAAGHVLPGALASVIAVVVVALATAWVTDSVLLHRGMQAFAGIAAQVNSSPPSGRSAPTSPLLSGSFGSFERYDTLGYQGQMFVTSAPTAAQISRATGRGAIDPIRVYAGRTGDRSVADVADAVVAELKRTNAFHRRVLAVFTTTGTGWVDDWSAQAVEYLANGDSAIAAMQYSYLPSAMSIMTDRDTPREAGKALFDKVYAVWRALPEDDRAQLVVGGESLGAYGGQAAFADADDMMARAQGGVWVGTPSFTGIVTSLTTRRTEGSPEILPVVDDGRHIRFAASGDQLTHDYYGRDYGTWDFPRFVYAQHPSDPVVWWNPALLGAEPDWLREPRGRDVNPDVTWIPFVTFWQLTTDMAVGHDPPDGYGHRYGAELVPAWGSVLGGSPTDDYSRIVDGIDETVNRVE</sequence>
<feature type="transmembrane region" description="Helical" evidence="1">
    <location>
        <begin position="20"/>
        <end position="40"/>
    </location>
</feature>
<feature type="transmembrane region" description="Helical" evidence="1">
    <location>
        <begin position="131"/>
        <end position="152"/>
    </location>
</feature>
<evidence type="ECO:0000313" key="4">
    <source>
        <dbReference type="EMBL" id="MFD1054230.1"/>
    </source>
</evidence>
<feature type="transmembrane region" description="Helical" evidence="1">
    <location>
        <begin position="46"/>
        <end position="70"/>
    </location>
</feature>
<organism evidence="4 5">
    <name type="scientific">Terrabacter terrigena</name>
    <dbReference type="NCBI Taxonomy" id="574718"/>
    <lineage>
        <taxon>Bacteria</taxon>
        <taxon>Bacillati</taxon>
        <taxon>Actinomycetota</taxon>
        <taxon>Actinomycetes</taxon>
        <taxon>Micrococcales</taxon>
        <taxon>Intrasporangiaceae</taxon>
        <taxon>Terrabacter</taxon>
    </lineage>
</organism>
<evidence type="ECO:0000256" key="1">
    <source>
        <dbReference type="SAM" id="Phobius"/>
    </source>
</evidence>
<protein>
    <submittedName>
        <fullName evidence="4">Alpha/beta hydrolase</fullName>
    </submittedName>
</protein>
<dbReference type="GO" id="GO:0016787">
    <property type="term" value="F:hydrolase activity"/>
    <property type="evidence" value="ECO:0007669"/>
    <property type="project" value="UniProtKB-KW"/>
</dbReference>
<keyword evidence="1" id="KW-0812">Transmembrane</keyword>
<keyword evidence="5" id="KW-1185">Reference proteome</keyword>
<dbReference type="Pfam" id="PF10081">
    <property type="entry name" value="Abhydrolase_9"/>
    <property type="match status" value="1"/>
</dbReference>
<evidence type="ECO:0000313" key="5">
    <source>
        <dbReference type="Proteomes" id="UP001597046"/>
    </source>
</evidence>
<reference evidence="5" key="1">
    <citation type="journal article" date="2019" name="Int. J. Syst. Evol. Microbiol.">
        <title>The Global Catalogue of Microorganisms (GCM) 10K type strain sequencing project: providing services to taxonomists for standard genome sequencing and annotation.</title>
        <authorList>
            <consortium name="The Broad Institute Genomics Platform"/>
            <consortium name="The Broad Institute Genome Sequencing Center for Infectious Disease"/>
            <person name="Wu L."/>
            <person name="Ma J."/>
        </authorList>
    </citation>
    <scope>NUCLEOTIDE SEQUENCE [LARGE SCALE GENOMIC DNA]</scope>
    <source>
        <strain evidence="5">CCUG 57508</strain>
    </source>
</reference>
<feature type="transmembrane region" description="Helical" evidence="1">
    <location>
        <begin position="90"/>
        <end position="111"/>
    </location>
</feature>
<dbReference type="InterPro" id="IPR027787">
    <property type="entry name" value="Alpha/beta-hydrolase_catalytic"/>
</dbReference>
<keyword evidence="1" id="KW-1133">Transmembrane helix</keyword>
<name>A0ABW3MXR6_9MICO</name>
<accession>A0ABW3MXR6</accession>
<evidence type="ECO:0000259" key="2">
    <source>
        <dbReference type="Pfam" id="PF10081"/>
    </source>
</evidence>
<dbReference type="Pfam" id="PF15420">
    <property type="entry name" value="Abhydrolase_9_N"/>
    <property type="match status" value="1"/>
</dbReference>
<dbReference type="InterPro" id="IPR027788">
    <property type="entry name" value="Alpha/beta-hydrolase_N_dom"/>
</dbReference>
<keyword evidence="1" id="KW-0472">Membrane</keyword>
<proteinExistence type="predicted"/>
<feature type="transmembrane region" description="Helical" evidence="1">
    <location>
        <begin position="164"/>
        <end position="187"/>
    </location>
</feature>
<dbReference type="EMBL" id="JBHTKH010000004">
    <property type="protein sequence ID" value="MFD1054230.1"/>
    <property type="molecule type" value="Genomic_DNA"/>
</dbReference>
<dbReference type="RefSeq" id="WP_386052134.1">
    <property type="nucleotide sequence ID" value="NZ_JBHTKH010000004.1"/>
</dbReference>
<comment type="caution">
    <text evidence="4">The sequence shown here is derived from an EMBL/GenBank/DDBJ whole genome shotgun (WGS) entry which is preliminary data.</text>
</comment>
<feature type="domain" description="Alpha/beta-hydrolase catalytic" evidence="2">
    <location>
        <begin position="265"/>
        <end position="545"/>
    </location>
</feature>
<evidence type="ECO:0000259" key="3">
    <source>
        <dbReference type="Pfam" id="PF15420"/>
    </source>
</evidence>
<feature type="domain" description="Alpha/beta-hydrolase N-terminal" evidence="3">
    <location>
        <begin position="36"/>
        <end position="248"/>
    </location>
</feature>
<gene>
    <name evidence="4" type="ORF">ACFQ2V_07925</name>
</gene>